<proteinExistence type="predicted"/>
<sequence>MSQDVDYDVSSLSAISHMGIGPGKGAFTTVNQVFPELVSAGLTPVVNGGAVYMQGPHNETLSLYCVHCYQRIRGKK</sequence>
<gene>
    <name evidence="1" type="ORF">OEZ79_20160</name>
</gene>
<dbReference type="RefSeq" id="WP_156422617.1">
    <property type="nucleotide sequence ID" value="NZ_CP042493.1"/>
</dbReference>
<evidence type="ECO:0000313" key="1">
    <source>
        <dbReference type="EMBL" id="MDC6640548.1"/>
    </source>
</evidence>
<comment type="caution">
    <text evidence="1">The sequence shown here is derived from an EMBL/GenBank/DDBJ whole genome shotgun (WGS) entry which is preliminary data.</text>
</comment>
<name>A0A9X3YCU5_9ENTR</name>
<evidence type="ECO:0000313" key="2">
    <source>
        <dbReference type="Proteomes" id="UP001149314"/>
    </source>
</evidence>
<dbReference type="AlphaFoldDB" id="A0A9X3YCU5"/>
<reference evidence="1" key="1">
    <citation type="journal article" date="2023" name="Genes Genomics">
        <title>Genomic insights of Leclercia adecarboxylata strains linked to an outbreak in public hospitals in Mexico.</title>
        <authorList>
            <person name="Barrios-Villa E."/>
            <person name="Pacheco-Flores B."/>
            <person name="Lozano-Zarain P."/>
            <person name="Del Campo-Ortega R."/>
            <person name="de Jesus Ascencio-Montiel I."/>
            <person name="Gonzalez-Leon M."/>
            <person name="Camorlinga-Ponce M."/>
            <person name="Gaytan Cervantes F.J."/>
            <person name="Gonzalez Torres C."/>
            <person name="Aguilar E."/>
            <person name="Gonzalez Ibarra J."/>
            <person name="Torres Lopez F.J."/>
            <person name="Rosas-Vargas H."/>
            <person name="Gonzalez-Bonilla C.R."/>
            <person name="Del Carmen Rocha-Gracia R."/>
        </authorList>
    </citation>
    <scope>NUCLEOTIDE SEQUENCE</scope>
    <source>
        <strain evidence="1">Lac40</strain>
    </source>
</reference>
<dbReference type="EMBL" id="JAOURS010000028">
    <property type="protein sequence ID" value="MDC6640548.1"/>
    <property type="molecule type" value="Genomic_DNA"/>
</dbReference>
<accession>A0A9X3YCU5</accession>
<organism evidence="1 2">
    <name type="scientific">Leclercia adecarboxylata</name>
    <dbReference type="NCBI Taxonomy" id="83655"/>
    <lineage>
        <taxon>Bacteria</taxon>
        <taxon>Pseudomonadati</taxon>
        <taxon>Pseudomonadota</taxon>
        <taxon>Gammaproteobacteria</taxon>
        <taxon>Enterobacterales</taxon>
        <taxon>Enterobacteriaceae</taxon>
        <taxon>Leclercia</taxon>
    </lineage>
</organism>
<protein>
    <submittedName>
        <fullName evidence="1">Uncharacterized protein</fullName>
    </submittedName>
</protein>
<dbReference type="Proteomes" id="UP001149314">
    <property type="component" value="Unassembled WGS sequence"/>
</dbReference>